<accession>A0A173LPQ9</accession>
<organism evidence="1 2">
    <name type="scientific">Dietzia timorensis</name>
    <dbReference type="NCBI Taxonomy" id="499555"/>
    <lineage>
        <taxon>Bacteria</taxon>
        <taxon>Bacillati</taxon>
        <taxon>Actinomycetota</taxon>
        <taxon>Actinomycetes</taxon>
        <taxon>Mycobacteriales</taxon>
        <taxon>Dietziaceae</taxon>
        <taxon>Dietzia</taxon>
    </lineage>
</organism>
<sequence length="256" mass="26851">MRILLPPSETKSFGGSGAPLDVEAMHFAEHHGMTSLRRDLISELSALCAGPAAPAAKALGLSEKQAPAELEANAELLSAPTAPAITRYTGVLYDALDFGSLTKARKDRARSTILVGSALFGLVGADDQIPHYRLSASSSLPKGGTLRSRWAGPLTEAVADFGEELVVDLRSGGYRALGPVPGAVTVDVVSVLPDGSRKVITHFNKNYKGALTRALVSSRANIDDVKSLRRAASKAGIDLAAEGDNARALTMLLHEQ</sequence>
<name>A0A173LPQ9_9ACTN</name>
<dbReference type="AlphaFoldDB" id="A0A173LPQ9"/>
<proteinExistence type="predicted"/>
<dbReference type="Pfam" id="PF03883">
    <property type="entry name" value="H2O2_YaaD"/>
    <property type="match status" value="1"/>
</dbReference>
<dbReference type="STRING" id="499555.BJL86_1829"/>
<reference evidence="1 2" key="1">
    <citation type="submission" date="2016-06" db="EMBL/GenBank/DDBJ databases">
        <title>Complete genome sequence of a saline-alkali tolerant type strain Dietzia timorensis ID05-A0528T.</title>
        <authorList>
            <person name="Wu X."/>
        </authorList>
    </citation>
    <scope>NUCLEOTIDE SEQUENCE [LARGE SCALE GENOMIC DNA]</scope>
    <source>
        <strain evidence="1 2">ID05-A0528</strain>
    </source>
</reference>
<evidence type="ECO:0000313" key="1">
    <source>
        <dbReference type="EMBL" id="ANI92600.1"/>
    </source>
</evidence>
<gene>
    <name evidence="1" type="ORF">BJL86_1829</name>
</gene>
<dbReference type="EMBL" id="CP015961">
    <property type="protein sequence ID" value="ANI92600.1"/>
    <property type="molecule type" value="Genomic_DNA"/>
</dbReference>
<protein>
    <submittedName>
        <fullName evidence="1">UPF0246 protein</fullName>
    </submittedName>
</protein>
<evidence type="ECO:0000313" key="2">
    <source>
        <dbReference type="Proteomes" id="UP000186104"/>
    </source>
</evidence>
<dbReference type="PANTHER" id="PTHR30283:SF4">
    <property type="entry name" value="PEROXIDE STRESS RESISTANCE PROTEIN YAAA"/>
    <property type="match status" value="1"/>
</dbReference>
<dbReference type="GO" id="GO:0033194">
    <property type="term" value="P:response to hydroperoxide"/>
    <property type="evidence" value="ECO:0007669"/>
    <property type="project" value="TreeGrafter"/>
</dbReference>
<dbReference type="KEGG" id="dtm:BJL86_1829"/>
<keyword evidence="2" id="KW-1185">Reference proteome</keyword>
<dbReference type="InterPro" id="IPR005583">
    <property type="entry name" value="YaaA"/>
</dbReference>
<dbReference type="GO" id="GO:0005829">
    <property type="term" value="C:cytosol"/>
    <property type="evidence" value="ECO:0007669"/>
    <property type="project" value="TreeGrafter"/>
</dbReference>
<dbReference type="RefSeq" id="WP_067471735.1">
    <property type="nucleotide sequence ID" value="NZ_CP015961.1"/>
</dbReference>
<dbReference type="Proteomes" id="UP000186104">
    <property type="component" value="Chromosome"/>
</dbReference>
<dbReference type="PANTHER" id="PTHR30283">
    <property type="entry name" value="PEROXIDE STRESS RESPONSE PROTEIN YAAA"/>
    <property type="match status" value="1"/>
</dbReference>
<dbReference type="OrthoDB" id="3210767at2"/>